<accession>A0A812RSE1</accession>
<evidence type="ECO:0000313" key="1">
    <source>
        <dbReference type="EMBL" id="CAE7454285.1"/>
    </source>
</evidence>
<dbReference type="OrthoDB" id="10353776at2759"/>
<name>A0A812RSE1_9DINO</name>
<protein>
    <recommendedName>
        <fullName evidence="3">DC1 domain-containing protein</fullName>
    </recommendedName>
</protein>
<proteinExistence type="predicted"/>
<dbReference type="EMBL" id="CAJNJA010020033">
    <property type="protein sequence ID" value="CAE7454285.1"/>
    <property type="molecule type" value="Genomic_DNA"/>
</dbReference>
<evidence type="ECO:0000313" key="2">
    <source>
        <dbReference type="Proteomes" id="UP000601435"/>
    </source>
</evidence>
<dbReference type="AlphaFoldDB" id="A0A812RSE1"/>
<organism evidence="1 2">
    <name type="scientific">Symbiodinium necroappetens</name>
    <dbReference type="NCBI Taxonomy" id="1628268"/>
    <lineage>
        <taxon>Eukaryota</taxon>
        <taxon>Sar</taxon>
        <taxon>Alveolata</taxon>
        <taxon>Dinophyceae</taxon>
        <taxon>Suessiales</taxon>
        <taxon>Symbiodiniaceae</taxon>
        <taxon>Symbiodinium</taxon>
    </lineage>
</organism>
<evidence type="ECO:0008006" key="3">
    <source>
        <dbReference type="Google" id="ProtNLM"/>
    </source>
</evidence>
<gene>
    <name evidence="1" type="ORF">SNEC2469_LOCUS12612</name>
</gene>
<dbReference type="Proteomes" id="UP000601435">
    <property type="component" value="Unassembled WGS sequence"/>
</dbReference>
<comment type="caution">
    <text evidence="1">The sequence shown here is derived from an EMBL/GenBank/DDBJ whole genome shotgun (WGS) entry which is preliminary data.</text>
</comment>
<sequence>MVEYFSALKPRLMCDICGEHQRPFVRMFGCHECNYDVGLCCAPRFQDEVWVTNWRSLEQP</sequence>
<reference evidence="1" key="1">
    <citation type="submission" date="2021-02" db="EMBL/GenBank/DDBJ databases">
        <authorList>
            <person name="Dougan E. K."/>
            <person name="Rhodes N."/>
            <person name="Thang M."/>
            <person name="Chan C."/>
        </authorList>
    </citation>
    <scope>NUCLEOTIDE SEQUENCE</scope>
</reference>
<keyword evidence="2" id="KW-1185">Reference proteome</keyword>